<evidence type="ECO:0000313" key="2">
    <source>
        <dbReference type="Proteomes" id="UP000033804"/>
    </source>
</evidence>
<accession>A0A0F6TGP8</accession>
<dbReference type="EMBL" id="KP881232">
    <property type="protein sequence ID" value="AKE44676.1"/>
    <property type="molecule type" value="Genomic_DNA"/>
</dbReference>
<reference evidence="1 2" key="1">
    <citation type="journal article" date="2015" name="J. Virol.">
        <title>Sinorhizobium meliloti Phage ?M9 Defines a New Group of T4 Superfamily Phages with Unusual Genomic Features but a Common T=16 Capsid.</title>
        <authorList>
            <person name="Johnson M.C."/>
            <person name="Tatum K.B."/>
            <person name="Lynn J.S."/>
            <person name="Brewer T.E."/>
            <person name="Lu S."/>
            <person name="Washburn B.K."/>
            <person name="Stroupe M.E."/>
            <person name="Jones K.M."/>
        </authorList>
    </citation>
    <scope>NUCLEOTIDE SEQUENCE [LARGE SCALE GENOMIC DNA]</scope>
</reference>
<name>A0A0F6TGP8_9CAUD</name>
<dbReference type="KEGG" id="vg:26517728"/>
<keyword evidence="2" id="KW-1185">Reference proteome</keyword>
<reference evidence="2" key="2">
    <citation type="submission" date="2015-03" db="EMBL/GenBank/DDBJ databases">
        <title>The genome and structure of Sinorhizobium meliloti phage phiM9.</title>
        <authorList>
            <person name="Johnson M.C."/>
            <person name="Tatum K.B."/>
            <person name="Lynn J.S."/>
            <person name="Brewer T.E."/>
            <person name="Washburn B.K."/>
            <person name="Stroupe M.E."/>
            <person name="Jones K.M."/>
        </authorList>
    </citation>
    <scope>NUCLEOTIDE SEQUENCE [LARGE SCALE GENOMIC DNA]</scope>
</reference>
<sequence length="143" mass="16396">MRIVTVEYDILFVTGILVGLESTQKLTYPDTSLERVKEEFDRDIANERVIEGIGSSSYKILRYTVTSDKEIFFARDYDLTKLNSEQLTKFLAIKKLTVEPLEYLGFRHGSHVYNVRIGDPIGGYNTQVIVYESETGRIMADLD</sequence>
<proteinExistence type="predicted"/>
<protein>
    <submittedName>
        <fullName evidence="1">Uncharacterized protein</fullName>
    </submittedName>
</protein>
<evidence type="ECO:0000313" key="1">
    <source>
        <dbReference type="EMBL" id="AKE44676.1"/>
    </source>
</evidence>
<dbReference type="Proteomes" id="UP000033804">
    <property type="component" value="Segment"/>
</dbReference>
<gene>
    <name evidence="1" type="ORF">Sm_phiM9_046</name>
</gene>
<organism evidence="1 2">
    <name type="scientific">Sinorhizobium phage phiM9</name>
    <dbReference type="NCBI Taxonomy" id="1636182"/>
    <lineage>
        <taxon>Viruses</taxon>
        <taxon>Duplodnaviria</taxon>
        <taxon>Heunggongvirae</taxon>
        <taxon>Uroviricota</taxon>
        <taxon>Caudoviricetes</taxon>
        <taxon>Pootjesviridae</taxon>
        <taxon>Emnonavirus</taxon>
        <taxon>Emnonavirus phiM9</taxon>
    </lineage>
</organism>
<dbReference type="RefSeq" id="YP_009189430.1">
    <property type="nucleotide sequence ID" value="NC_028676.1"/>
</dbReference>
<dbReference type="GeneID" id="26517728"/>